<accession>A0A8E2D2X2</accession>
<sequence length="44" mass="5099">MIQKIKEESLTSTQKQELQKLKSIIAENDANDECSILFRGKFKN</sequence>
<dbReference type="AlphaFoldDB" id="A0A8E2D2X2"/>
<evidence type="ECO:0000313" key="2">
    <source>
        <dbReference type="Proteomes" id="UP000574332"/>
    </source>
</evidence>
<organism evidence="1 2">
    <name type="scientific">Macellibacteroides fermentans</name>
    <dbReference type="NCBI Taxonomy" id="879969"/>
    <lineage>
        <taxon>Bacteria</taxon>
        <taxon>Pseudomonadati</taxon>
        <taxon>Bacteroidota</taxon>
        <taxon>Bacteroidia</taxon>
        <taxon>Bacteroidales</taxon>
        <taxon>Porphyromonadaceae</taxon>
        <taxon>Macellibacteroides</taxon>
    </lineage>
</organism>
<gene>
    <name evidence="1" type="ORF">F5613_000456</name>
</gene>
<dbReference type="EMBL" id="JACCCY010000001">
    <property type="protein sequence ID" value="NYI48411.1"/>
    <property type="molecule type" value="Genomic_DNA"/>
</dbReference>
<dbReference type="RefSeq" id="WP_262890343.1">
    <property type="nucleotide sequence ID" value="NZ_JACCCY010000001.1"/>
</dbReference>
<name>A0A8E2D2X2_9PORP</name>
<comment type="caution">
    <text evidence="1">The sequence shown here is derived from an EMBL/GenBank/DDBJ whole genome shotgun (WGS) entry which is preliminary data.</text>
</comment>
<keyword evidence="2" id="KW-1185">Reference proteome</keyword>
<dbReference type="Proteomes" id="UP000574332">
    <property type="component" value="Unassembled WGS sequence"/>
</dbReference>
<proteinExistence type="predicted"/>
<evidence type="ECO:0000313" key="1">
    <source>
        <dbReference type="EMBL" id="NYI48411.1"/>
    </source>
</evidence>
<reference evidence="1 2" key="1">
    <citation type="submission" date="2020-07" db="EMBL/GenBank/DDBJ databases">
        <title>Genomic Encyclopedia of Type Strains, Phase IV (KMG-IV): sequencing the most valuable type-strain genomes for metagenomic binning, comparative biology and taxonomic classification.</title>
        <authorList>
            <person name="Goeker M."/>
        </authorList>
    </citation>
    <scope>NUCLEOTIDE SEQUENCE [LARGE SCALE GENOMIC DNA]</scope>
    <source>
        <strain evidence="1 2">DSM 23697</strain>
    </source>
</reference>
<protein>
    <submittedName>
        <fullName evidence="1">Uncharacterized protein</fullName>
    </submittedName>
</protein>